<feature type="compositionally biased region" description="Basic and acidic residues" evidence="1">
    <location>
        <begin position="667"/>
        <end position="694"/>
    </location>
</feature>
<accession>A0A9P1CRW4</accession>
<proteinExistence type="predicted"/>
<reference evidence="2" key="1">
    <citation type="submission" date="2022-10" db="EMBL/GenBank/DDBJ databases">
        <authorList>
            <person name="Chen Y."/>
            <person name="Dougan E. K."/>
            <person name="Chan C."/>
            <person name="Rhodes N."/>
            <person name="Thang M."/>
        </authorList>
    </citation>
    <scope>NUCLEOTIDE SEQUENCE</scope>
</reference>
<dbReference type="EMBL" id="CAMXCT030002167">
    <property type="protein sequence ID" value="CAL4783475.1"/>
    <property type="molecule type" value="Genomic_DNA"/>
</dbReference>
<evidence type="ECO:0000313" key="3">
    <source>
        <dbReference type="EMBL" id="CAL1149538.1"/>
    </source>
</evidence>
<feature type="compositionally biased region" description="Basic and acidic residues" evidence="1">
    <location>
        <begin position="58"/>
        <end position="84"/>
    </location>
</feature>
<feature type="compositionally biased region" description="Polar residues" evidence="1">
    <location>
        <begin position="410"/>
        <end position="419"/>
    </location>
</feature>
<feature type="compositionally biased region" description="Basic and acidic residues" evidence="1">
    <location>
        <begin position="232"/>
        <end position="247"/>
    </location>
</feature>
<organism evidence="2">
    <name type="scientific">Cladocopium goreaui</name>
    <dbReference type="NCBI Taxonomy" id="2562237"/>
    <lineage>
        <taxon>Eukaryota</taxon>
        <taxon>Sar</taxon>
        <taxon>Alveolata</taxon>
        <taxon>Dinophyceae</taxon>
        <taxon>Suessiales</taxon>
        <taxon>Symbiodiniaceae</taxon>
        <taxon>Cladocopium</taxon>
    </lineage>
</organism>
<evidence type="ECO:0000256" key="1">
    <source>
        <dbReference type="SAM" id="MobiDB-lite"/>
    </source>
</evidence>
<evidence type="ECO:0000313" key="2">
    <source>
        <dbReference type="EMBL" id="CAI3996163.1"/>
    </source>
</evidence>
<feature type="region of interest" description="Disordered" evidence="1">
    <location>
        <begin position="370"/>
        <end position="443"/>
    </location>
</feature>
<feature type="compositionally biased region" description="Polar residues" evidence="1">
    <location>
        <begin position="634"/>
        <end position="657"/>
    </location>
</feature>
<comment type="caution">
    <text evidence="2">The sequence shown here is derived from an EMBL/GenBank/DDBJ whole genome shotgun (WGS) entry which is preliminary data.</text>
</comment>
<dbReference type="OrthoDB" id="414322at2759"/>
<reference evidence="3" key="2">
    <citation type="submission" date="2024-04" db="EMBL/GenBank/DDBJ databases">
        <authorList>
            <person name="Chen Y."/>
            <person name="Shah S."/>
            <person name="Dougan E. K."/>
            <person name="Thang M."/>
            <person name="Chan C."/>
        </authorList>
    </citation>
    <scope>NUCLEOTIDE SEQUENCE [LARGE SCALE GENOMIC DNA]</scope>
</reference>
<feature type="region of interest" description="Disordered" evidence="1">
    <location>
        <begin position="301"/>
        <end position="332"/>
    </location>
</feature>
<dbReference type="EMBL" id="CAMXCT020002167">
    <property type="protein sequence ID" value="CAL1149538.1"/>
    <property type="molecule type" value="Genomic_DNA"/>
</dbReference>
<gene>
    <name evidence="2" type="ORF">C1SCF055_LOCUS22661</name>
</gene>
<feature type="compositionally biased region" description="Low complexity" evidence="1">
    <location>
        <begin position="248"/>
        <end position="258"/>
    </location>
</feature>
<feature type="compositionally biased region" description="Low complexity" evidence="1">
    <location>
        <begin position="537"/>
        <end position="551"/>
    </location>
</feature>
<evidence type="ECO:0000313" key="4">
    <source>
        <dbReference type="Proteomes" id="UP001152797"/>
    </source>
</evidence>
<feature type="region of interest" description="Disordered" evidence="1">
    <location>
        <begin position="1"/>
        <end position="25"/>
    </location>
</feature>
<name>A0A9P1CRW4_9DINO</name>
<dbReference type="EMBL" id="CAMXCT010002167">
    <property type="protein sequence ID" value="CAI3996163.1"/>
    <property type="molecule type" value="Genomic_DNA"/>
</dbReference>
<feature type="region of interest" description="Disordered" evidence="1">
    <location>
        <begin position="176"/>
        <end position="289"/>
    </location>
</feature>
<feature type="region of interest" description="Disordered" evidence="1">
    <location>
        <begin position="52"/>
        <end position="112"/>
    </location>
</feature>
<feature type="region of interest" description="Disordered" evidence="1">
    <location>
        <begin position="1351"/>
        <end position="1371"/>
    </location>
</feature>
<feature type="compositionally biased region" description="Polar residues" evidence="1">
    <location>
        <begin position="561"/>
        <end position="580"/>
    </location>
</feature>
<feature type="region of interest" description="Disordered" evidence="1">
    <location>
        <begin position="456"/>
        <end position="725"/>
    </location>
</feature>
<feature type="compositionally biased region" description="Polar residues" evidence="1">
    <location>
        <begin position="705"/>
        <end position="715"/>
    </location>
</feature>
<sequence>SRSFGLAESSYGHSRKGSSAGGEAASYGNLVDAQDTDYSHFSHFTSKLTDADGMEAQVHTEPEVLQLEHPERTLARTASDRESISDGLASRSPGSGRPSAAPTVTTVARADRRGSRSAPLISLEDLEIEQVEQAVIVTPTNQLKQKHLVFAMVHEEEQPVLKPQLKSVHFVGVDSNVAPEESPNRNRLSTGAGPLPPREEKEVETSASNVPSEAPAGSKSASGTSESNVQDVHIELEIEDKKTERRSSGSSSKSAKGSPRISDEEALAALEVAQWPPPKEKHAEKVSTSAPVTMVTGRYVDEDTPVTPLPSPPIAPATPAPAMTPGASPPPSAAAAAAAAAAAWTGAASGARSAMAAAGSRVSSGGAALATLVSPEPTNGKEGLEREQRERKHSVFSGRFMPLSLWAQAESATPPQSGPGSPEQKQDVKFDDDDGSSPSVTGIAAGILWVREAVPTPSDQNALPTPPIAPAERNKVAARGSSAPPDPCRAKTDDEADKGPPVSLPRPMSADSMPDKERKTGVSSATLKVPREDDRAGSLSPSSPSSASGSRGRQGGGQAVLPSTSNRHLSPSPAVVTQDSKVLRDELHISRTNSRPPAVNAAAAETPKTKEERVEDLEDLQPAPSAGPDERISTTRMPSLKQTEVATEGLSTSSRQASPAAVEPSSEEQRPTKVRSRESDSHGSLESASPERERRHTHFVGAGPQKSQSPPTSRSGSRKSCAAGLTSTVRQDLQDLRAAYALEGLLSDSYEAHGATGAGGVEAEKSGSPAEDSFAAPVDFTFAMTLDGEDPGPTRSEEETMEDAAQASGDGWCASTSTTAGPEIRSWRREDLLKPKSDAATVDSLEVNVKRFEPCKEVYELRPQFSAVVAALGSSLGEANGFWGVWPNLEKHSGITVGSQWPRRGDENWWRFNGAESKTPEMSQTAYGTLAGQLVVLLKKTIPRKDWMERVAMRLASLVRNRNGRGGQLSSCCRMAMEIQGFSIAEMLEFEWLQLPGRPGLSETSGSPMKVSRAASVAMADRPVGDGDNTCVHGSPRHGGMAAPDGETLAALCTIITTTSPTPSNPSTELIFSTLESLAEYAPELLECRHIIVCDGYKCASDSKFRSGVVTAERAHAYEQYMDILELQAQKASEVDPSDGSLEDRLWRKVWVVRLAERQGFGFAVKAALELVQTRFVCVMQHDRTFMRPFHDVLPLLKAMMADEQLKMVGLPTTTNDPSKYITQAITKLGEMKVHHPPFESLVVTSPVCPQLRFIPMIMWHDSTHFASTEYYRSFVFGRRRRLVTKGGFIEDKLGQEQGMDLRNIGWRSHANYGTFLLDDGAPAPARMVGHLDGKRYLRIAAKMALEASERARHAASSSPERVGTDGDAGGALATDELFRALR</sequence>
<protein>
    <submittedName>
        <fullName evidence="2">Uncharacterized protein</fullName>
    </submittedName>
</protein>
<feature type="compositionally biased region" description="Pro residues" evidence="1">
    <location>
        <begin position="307"/>
        <end position="319"/>
    </location>
</feature>
<keyword evidence="4" id="KW-1185">Reference proteome</keyword>
<dbReference type="Proteomes" id="UP001152797">
    <property type="component" value="Unassembled WGS sequence"/>
</dbReference>
<feature type="non-terminal residue" evidence="2">
    <location>
        <position position="1"/>
    </location>
</feature>
<feature type="compositionally biased region" description="Polar residues" evidence="1">
    <location>
        <begin position="219"/>
        <end position="230"/>
    </location>
</feature>
<feature type="region of interest" description="Disordered" evidence="1">
    <location>
        <begin position="805"/>
        <end position="831"/>
    </location>
</feature>